<evidence type="ECO:0000256" key="3">
    <source>
        <dbReference type="ARBA" id="ARBA00022475"/>
    </source>
</evidence>
<keyword evidence="8" id="KW-0325">Glycoprotein</keyword>
<dbReference type="InterPro" id="IPR052192">
    <property type="entry name" value="Insect_Ionotropic_Sensory_Rcpt"/>
</dbReference>
<evidence type="ECO:0000256" key="10">
    <source>
        <dbReference type="SAM" id="SignalP"/>
    </source>
</evidence>
<reference evidence="12 13" key="1">
    <citation type="submission" date="2020-11" db="EMBL/GenBank/DDBJ databases">
        <authorList>
            <person name="Wallbank WR R."/>
            <person name="Pardo Diaz C."/>
            <person name="Kozak K."/>
            <person name="Martin S."/>
            <person name="Jiggins C."/>
            <person name="Moest M."/>
            <person name="Warren A I."/>
            <person name="Generalovic N T."/>
            <person name="Byers J.R.P. K."/>
            <person name="Montejo-Kovacevich G."/>
            <person name="Yen C E."/>
        </authorList>
    </citation>
    <scope>NUCLEOTIDE SEQUENCE [LARGE SCALE GENOMIC DNA]</scope>
</reference>
<dbReference type="Proteomes" id="UP000594454">
    <property type="component" value="Chromosome 5"/>
</dbReference>
<feature type="signal peptide" evidence="10">
    <location>
        <begin position="1"/>
        <end position="17"/>
    </location>
</feature>
<evidence type="ECO:0000256" key="7">
    <source>
        <dbReference type="ARBA" id="ARBA00023170"/>
    </source>
</evidence>
<sequence length="642" mass="73841">MKIVTFTLTVFVVSVAATFSDWSQISPNKENQSDLVIRCTKNAVIQFFDVNSTILILLPVYGSFLSGSAASQLHGEILKTGNFTSFTMKTLAPYYSVEVPVNKPDYVIMFCETITEMDISVSAYLKSNFWTPNSKLLIVTQHQEHELDSFLQSSLKELWTISLKAAVIQSFDRRTNMTKFWSLLKQYPDDCVVPSFELKNLGICFDKVQWDTTNLIPYETILNMKGCKLRVGAVTYPPFVTKTKAGTLSGIEVELVSLVGELMNYSTQYRVMELGENYGEINYKQLRNSSGIVGFLVREQLDCMIGGLLPDVNRSNVINTSITYGQDAILGIVPKRVWRKTYVTLFVSIRKEIWLLFAGAICITVLAYLLFSMIGGSRARNHTPFRRIIELFFDIYNISIERSVVRMPRCNFLRFVLLLWLFHAVIWTTTVKSELTTILTVPFYQTQIKTTDELIRNDYKIGVPGSIFDWIDIGLKRVHSARMKEIFKRFEKCGTTAQCLGKVANTNGFSTLAREKSFVHLKDHYTDVSGYQVIGKLPKRIVIVPIEILFRKKFPVLKTFHHWVRRLIECGFLQKMETMCKYFSFKRHMYAQKRARNLETGLRLAPVQMQSFKVLVLAFILLNILCTLTLLAEKMWYRIQNR</sequence>
<evidence type="ECO:0000313" key="12">
    <source>
        <dbReference type="EMBL" id="CAD7091056.1"/>
    </source>
</evidence>
<keyword evidence="3" id="KW-1003">Cell membrane</keyword>
<keyword evidence="5 9" id="KW-1133">Transmembrane helix</keyword>
<dbReference type="PANTHER" id="PTHR42643:SF24">
    <property type="entry name" value="IONOTROPIC RECEPTOR 60A"/>
    <property type="match status" value="1"/>
</dbReference>
<evidence type="ECO:0000256" key="5">
    <source>
        <dbReference type="ARBA" id="ARBA00022989"/>
    </source>
</evidence>
<keyword evidence="13" id="KW-1185">Reference proteome</keyword>
<dbReference type="Gene3D" id="1.10.287.70">
    <property type="match status" value="1"/>
</dbReference>
<feature type="chain" id="PRO_5030892042" description="Ionotropic glutamate receptor C-terminal domain-containing protein" evidence="10">
    <location>
        <begin position="18"/>
        <end position="642"/>
    </location>
</feature>
<evidence type="ECO:0000256" key="9">
    <source>
        <dbReference type="SAM" id="Phobius"/>
    </source>
</evidence>
<gene>
    <name evidence="12" type="ORF">HERILL_LOCUS13502</name>
</gene>
<feature type="transmembrane region" description="Helical" evidence="9">
    <location>
        <begin position="353"/>
        <end position="371"/>
    </location>
</feature>
<evidence type="ECO:0000313" key="13">
    <source>
        <dbReference type="Proteomes" id="UP000594454"/>
    </source>
</evidence>
<dbReference type="EMBL" id="LR899013">
    <property type="protein sequence ID" value="CAD7091056.1"/>
    <property type="molecule type" value="Genomic_DNA"/>
</dbReference>
<dbReference type="SUPFAM" id="SSF53850">
    <property type="entry name" value="Periplasmic binding protein-like II"/>
    <property type="match status" value="1"/>
</dbReference>
<dbReference type="InParanoid" id="A0A7R8Z007"/>
<evidence type="ECO:0000256" key="8">
    <source>
        <dbReference type="ARBA" id="ARBA00023180"/>
    </source>
</evidence>
<feature type="transmembrane region" description="Helical" evidence="9">
    <location>
        <begin position="412"/>
        <end position="430"/>
    </location>
</feature>
<dbReference type="GO" id="GO:0050907">
    <property type="term" value="P:detection of chemical stimulus involved in sensory perception"/>
    <property type="evidence" value="ECO:0007669"/>
    <property type="project" value="UniProtKB-ARBA"/>
</dbReference>
<dbReference type="InterPro" id="IPR001320">
    <property type="entry name" value="Iontro_rcpt_C"/>
</dbReference>
<evidence type="ECO:0000256" key="6">
    <source>
        <dbReference type="ARBA" id="ARBA00023136"/>
    </source>
</evidence>
<proteinExistence type="inferred from homology"/>
<feature type="transmembrane region" description="Helical" evidence="9">
    <location>
        <begin position="612"/>
        <end position="632"/>
    </location>
</feature>
<dbReference type="GO" id="GO:0005886">
    <property type="term" value="C:plasma membrane"/>
    <property type="evidence" value="ECO:0007669"/>
    <property type="project" value="UniProtKB-SubCell"/>
</dbReference>
<comment type="subcellular location">
    <subcellularLocation>
        <location evidence="1">Cell membrane</location>
        <topology evidence="1">Multi-pass membrane protein</topology>
    </subcellularLocation>
</comment>
<evidence type="ECO:0000256" key="2">
    <source>
        <dbReference type="ARBA" id="ARBA00008685"/>
    </source>
</evidence>
<dbReference type="PANTHER" id="PTHR42643">
    <property type="entry name" value="IONOTROPIC RECEPTOR 20A-RELATED"/>
    <property type="match status" value="1"/>
</dbReference>
<name>A0A7R8Z007_HERIL</name>
<keyword evidence="7" id="KW-0675">Receptor</keyword>
<protein>
    <recommendedName>
        <fullName evidence="11">Ionotropic glutamate receptor C-terminal domain-containing protein</fullName>
    </recommendedName>
</protein>
<dbReference type="Pfam" id="PF00060">
    <property type="entry name" value="Lig_chan"/>
    <property type="match status" value="1"/>
</dbReference>
<keyword evidence="10" id="KW-0732">Signal</keyword>
<feature type="domain" description="Ionotropic glutamate receptor C-terminal" evidence="11">
    <location>
        <begin position="351"/>
        <end position="501"/>
    </location>
</feature>
<accession>A0A7R8Z007</accession>
<keyword evidence="6 9" id="KW-0472">Membrane</keyword>
<evidence type="ECO:0000256" key="1">
    <source>
        <dbReference type="ARBA" id="ARBA00004651"/>
    </source>
</evidence>
<organism evidence="12 13">
    <name type="scientific">Hermetia illucens</name>
    <name type="common">Black soldier fly</name>
    <dbReference type="NCBI Taxonomy" id="343691"/>
    <lineage>
        <taxon>Eukaryota</taxon>
        <taxon>Metazoa</taxon>
        <taxon>Ecdysozoa</taxon>
        <taxon>Arthropoda</taxon>
        <taxon>Hexapoda</taxon>
        <taxon>Insecta</taxon>
        <taxon>Pterygota</taxon>
        <taxon>Neoptera</taxon>
        <taxon>Endopterygota</taxon>
        <taxon>Diptera</taxon>
        <taxon>Brachycera</taxon>
        <taxon>Stratiomyomorpha</taxon>
        <taxon>Stratiomyidae</taxon>
        <taxon>Hermetiinae</taxon>
        <taxon>Hermetia</taxon>
    </lineage>
</organism>
<dbReference type="Gene3D" id="3.40.190.10">
    <property type="entry name" value="Periplasmic binding protein-like II"/>
    <property type="match status" value="1"/>
</dbReference>
<comment type="similarity">
    <text evidence="2">Belongs to the glutamate-gated ion channel (TC 1.A.10.1) family.</text>
</comment>
<evidence type="ECO:0000256" key="4">
    <source>
        <dbReference type="ARBA" id="ARBA00022692"/>
    </source>
</evidence>
<keyword evidence="4 9" id="KW-0812">Transmembrane</keyword>
<evidence type="ECO:0000259" key="11">
    <source>
        <dbReference type="Pfam" id="PF00060"/>
    </source>
</evidence>
<dbReference type="GO" id="GO:0015276">
    <property type="term" value="F:ligand-gated monoatomic ion channel activity"/>
    <property type="evidence" value="ECO:0007669"/>
    <property type="project" value="InterPro"/>
</dbReference>
<dbReference type="AlphaFoldDB" id="A0A7R8Z007"/>